<feature type="region of interest" description="Disordered" evidence="1">
    <location>
        <begin position="162"/>
        <end position="257"/>
    </location>
</feature>
<feature type="compositionally biased region" description="Low complexity" evidence="1">
    <location>
        <begin position="124"/>
        <end position="137"/>
    </location>
</feature>
<accession>A0A154P9E5</accession>
<feature type="compositionally biased region" description="Basic and acidic residues" evidence="1">
    <location>
        <begin position="164"/>
        <end position="174"/>
    </location>
</feature>
<keyword evidence="3" id="KW-1185">Reference proteome</keyword>
<feature type="region of interest" description="Disordered" evidence="1">
    <location>
        <begin position="1"/>
        <end position="57"/>
    </location>
</feature>
<evidence type="ECO:0000313" key="2">
    <source>
        <dbReference type="EMBL" id="KZC07848.1"/>
    </source>
</evidence>
<dbReference type="AlphaFoldDB" id="A0A154P9E5"/>
<gene>
    <name evidence="2" type="ORF">WN55_09834</name>
</gene>
<feature type="compositionally biased region" description="Polar residues" evidence="1">
    <location>
        <begin position="22"/>
        <end position="50"/>
    </location>
</feature>
<reference evidence="2 3" key="1">
    <citation type="submission" date="2015-07" db="EMBL/GenBank/DDBJ databases">
        <title>The genome of Dufourea novaeangliae.</title>
        <authorList>
            <person name="Pan H."/>
            <person name="Kapheim K."/>
        </authorList>
    </citation>
    <scope>NUCLEOTIDE SEQUENCE [LARGE SCALE GENOMIC DNA]</scope>
    <source>
        <strain evidence="2">0120121106</strain>
        <tissue evidence="2">Whole body</tissue>
    </source>
</reference>
<dbReference type="STRING" id="178035.A0A154P9E5"/>
<organism evidence="2 3">
    <name type="scientific">Dufourea novaeangliae</name>
    <name type="common">Sweat bee</name>
    <dbReference type="NCBI Taxonomy" id="178035"/>
    <lineage>
        <taxon>Eukaryota</taxon>
        <taxon>Metazoa</taxon>
        <taxon>Ecdysozoa</taxon>
        <taxon>Arthropoda</taxon>
        <taxon>Hexapoda</taxon>
        <taxon>Insecta</taxon>
        <taxon>Pterygota</taxon>
        <taxon>Neoptera</taxon>
        <taxon>Endopterygota</taxon>
        <taxon>Hymenoptera</taxon>
        <taxon>Apocrita</taxon>
        <taxon>Aculeata</taxon>
        <taxon>Apoidea</taxon>
        <taxon>Anthophila</taxon>
        <taxon>Halictidae</taxon>
        <taxon>Rophitinae</taxon>
        <taxon>Dufourea</taxon>
    </lineage>
</organism>
<protein>
    <submittedName>
        <fullName evidence="2">Uncharacterized protein</fullName>
    </submittedName>
</protein>
<sequence length="257" mass="28304">DGDYETSSEGQFVFVKEKPISDNPSKGRTPRASSTKIDSECSDQTGNPNSEVEKISEEISQDRKVTLVKSESMPLLKKVSSNEEDVDELQVAQTSESSLARQRKIKVIVAKMAPLLSQWSNPSLTTTSNTSKTDLNDGNYQAKKLESKTQLPVLQDVMNALRTSSREVTSREVLDDSQSAKISESSERGGHGSPNSGVNTTEKHRDSPSDDDLINIAQNPHPSIKSFYFPPNPMEKDGPSTDLRIQPRITKKPPLLC</sequence>
<feature type="region of interest" description="Disordered" evidence="1">
    <location>
        <begin position="119"/>
        <end position="149"/>
    </location>
</feature>
<proteinExistence type="predicted"/>
<evidence type="ECO:0000256" key="1">
    <source>
        <dbReference type="SAM" id="MobiDB-lite"/>
    </source>
</evidence>
<dbReference type="Proteomes" id="UP000076502">
    <property type="component" value="Unassembled WGS sequence"/>
</dbReference>
<name>A0A154P9E5_DUFNO</name>
<evidence type="ECO:0000313" key="3">
    <source>
        <dbReference type="Proteomes" id="UP000076502"/>
    </source>
</evidence>
<dbReference type="EMBL" id="KQ434832">
    <property type="protein sequence ID" value="KZC07848.1"/>
    <property type="molecule type" value="Genomic_DNA"/>
</dbReference>
<feature type="non-terminal residue" evidence="2">
    <location>
        <position position="1"/>
    </location>
</feature>